<gene>
    <name evidence="2" type="ORF">OTU49_013460</name>
</gene>
<feature type="region of interest" description="Disordered" evidence="1">
    <location>
        <begin position="32"/>
        <end position="68"/>
    </location>
</feature>
<dbReference type="AlphaFoldDB" id="A0AAW0VT75"/>
<feature type="non-terminal residue" evidence="2">
    <location>
        <position position="1"/>
    </location>
</feature>
<dbReference type="Proteomes" id="UP001445076">
    <property type="component" value="Unassembled WGS sequence"/>
</dbReference>
<reference evidence="2 3" key="1">
    <citation type="journal article" date="2024" name="BMC Genomics">
        <title>Genome assembly of redclaw crayfish (Cherax quadricarinatus) provides insights into its immune adaptation and hypoxia tolerance.</title>
        <authorList>
            <person name="Liu Z."/>
            <person name="Zheng J."/>
            <person name="Li H."/>
            <person name="Fang K."/>
            <person name="Wang S."/>
            <person name="He J."/>
            <person name="Zhou D."/>
            <person name="Weng S."/>
            <person name="Chi M."/>
            <person name="Gu Z."/>
            <person name="He J."/>
            <person name="Li F."/>
            <person name="Wang M."/>
        </authorList>
    </citation>
    <scope>NUCLEOTIDE SEQUENCE [LARGE SCALE GENOMIC DNA]</scope>
    <source>
        <strain evidence="2">ZL_2023a</strain>
    </source>
</reference>
<proteinExistence type="predicted"/>
<name>A0AAW0VT75_CHEQU</name>
<keyword evidence="3" id="KW-1185">Reference proteome</keyword>
<dbReference type="EMBL" id="JARKIK010000642">
    <property type="protein sequence ID" value="KAK8720267.1"/>
    <property type="molecule type" value="Genomic_DNA"/>
</dbReference>
<organism evidence="2 3">
    <name type="scientific">Cherax quadricarinatus</name>
    <name type="common">Australian red claw crayfish</name>
    <dbReference type="NCBI Taxonomy" id="27406"/>
    <lineage>
        <taxon>Eukaryota</taxon>
        <taxon>Metazoa</taxon>
        <taxon>Ecdysozoa</taxon>
        <taxon>Arthropoda</taxon>
        <taxon>Crustacea</taxon>
        <taxon>Multicrustacea</taxon>
        <taxon>Malacostraca</taxon>
        <taxon>Eumalacostraca</taxon>
        <taxon>Eucarida</taxon>
        <taxon>Decapoda</taxon>
        <taxon>Pleocyemata</taxon>
        <taxon>Astacidea</taxon>
        <taxon>Parastacoidea</taxon>
        <taxon>Parastacidae</taxon>
        <taxon>Cherax</taxon>
    </lineage>
</organism>
<evidence type="ECO:0000256" key="1">
    <source>
        <dbReference type="SAM" id="MobiDB-lite"/>
    </source>
</evidence>
<protein>
    <submittedName>
        <fullName evidence="2">Uncharacterized protein</fullName>
    </submittedName>
</protein>
<feature type="compositionally biased region" description="Polar residues" evidence="1">
    <location>
        <begin position="33"/>
        <end position="52"/>
    </location>
</feature>
<accession>A0AAW0VT75</accession>
<evidence type="ECO:0000313" key="3">
    <source>
        <dbReference type="Proteomes" id="UP001445076"/>
    </source>
</evidence>
<sequence>KQLKETGELGSLRLWSDSTLVQKLQSLHERAETLTSNVSPHETPEISTSSVSLHKRPEALTSDTEDASNSHFSSVAFVSSLSSASAELHSQSSSKFNIATLPKVNLSKHVPVV</sequence>
<evidence type="ECO:0000313" key="2">
    <source>
        <dbReference type="EMBL" id="KAK8720267.1"/>
    </source>
</evidence>
<comment type="caution">
    <text evidence="2">The sequence shown here is derived from an EMBL/GenBank/DDBJ whole genome shotgun (WGS) entry which is preliminary data.</text>
</comment>